<dbReference type="GO" id="GO:0003998">
    <property type="term" value="F:acylphosphatase activity"/>
    <property type="evidence" value="ECO:0007669"/>
    <property type="project" value="UniProtKB-EC"/>
</dbReference>
<dbReference type="InterPro" id="IPR017968">
    <property type="entry name" value="Acylphosphatase_CS"/>
</dbReference>
<dbReference type="InterPro" id="IPR011125">
    <property type="entry name" value="Znf_HypF"/>
</dbReference>
<feature type="compositionally biased region" description="Pro residues" evidence="3">
    <location>
        <begin position="492"/>
        <end position="508"/>
    </location>
</feature>
<dbReference type="PANTHER" id="PTHR42959">
    <property type="entry name" value="CARBAMOYLTRANSFERASE"/>
    <property type="match status" value="1"/>
</dbReference>
<dbReference type="AlphaFoldDB" id="A0A8J6YLB4"/>
<dbReference type="InterPro" id="IPR006070">
    <property type="entry name" value="Sua5-like_dom"/>
</dbReference>
<feature type="active site" evidence="2">
    <location>
        <position position="19"/>
    </location>
</feature>
<dbReference type="GO" id="GO:0016743">
    <property type="term" value="F:carboxyl- or carbamoyltransferase activity"/>
    <property type="evidence" value="ECO:0007669"/>
    <property type="project" value="TreeGrafter"/>
</dbReference>
<keyword evidence="7" id="KW-1185">Reference proteome</keyword>
<name>A0A8J6YLB4_9PROT</name>
<dbReference type="InterPro" id="IPR055128">
    <property type="entry name" value="HypF_C_2"/>
</dbReference>
<dbReference type="Pfam" id="PF22521">
    <property type="entry name" value="HypF_C_2"/>
    <property type="match status" value="2"/>
</dbReference>
<dbReference type="Gene3D" id="3.30.420.40">
    <property type="match status" value="1"/>
</dbReference>
<dbReference type="RefSeq" id="WP_192533341.1">
    <property type="nucleotide sequence ID" value="NZ_JACZHT010000001.1"/>
</dbReference>
<protein>
    <recommendedName>
        <fullName evidence="2">acylphosphatase</fullName>
        <ecNumber evidence="2">3.6.1.7</ecNumber>
    </recommendedName>
</protein>
<dbReference type="EMBL" id="JACZHT010000001">
    <property type="protein sequence ID" value="MBE1236485.1"/>
    <property type="molecule type" value="Genomic_DNA"/>
</dbReference>
<reference evidence="6" key="1">
    <citation type="submission" date="2020-10" db="EMBL/GenBank/DDBJ databases">
        <title>Genome sequence of the unusual species of purple photosynthetic bacteria, Phaeovibrio sulfidiphilus DSM 23193, type strain.</title>
        <authorList>
            <person name="Kyndt J.A."/>
            <person name="Meyer T.E."/>
        </authorList>
    </citation>
    <scope>NUCLEOTIDE SEQUENCE</scope>
    <source>
        <strain evidence="6">DSM 23193</strain>
    </source>
</reference>
<evidence type="ECO:0000256" key="3">
    <source>
        <dbReference type="SAM" id="MobiDB-lite"/>
    </source>
</evidence>
<evidence type="ECO:0000313" key="6">
    <source>
        <dbReference type="EMBL" id="MBE1236485.1"/>
    </source>
</evidence>
<dbReference type="Pfam" id="PF07503">
    <property type="entry name" value="zf-HYPF"/>
    <property type="match status" value="2"/>
</dbReference>
<dbReference type="GO" id="GO:0008270">
    <property type="term" value="F:zinc ion binding"/>
    <property type="evidence" value="ECO:0007669"/>
    <property type="project" value="InterPro"/>
</dbReference>
<dbReference type="Gene3D" id="3.90.870.50">
    <property type="match status" value="1"/>
</dbReference>
<dbReference type="GO" id="GO:0003725">
    <property type="term" value="F:double-stranded RNA binding"/>
    <property type="evidence" value="ECO:0007669"/>
    <property type="project" value="InterPro"/>
</dbReference>
<dbReference type="InterPro" id="IPR041440">
    <property type="entry name" value="HypF_C"/>
</dbReference>
<dbReference type="GO" id="GO:0051604">
    <property type="term" value="P:protein maturation"/>
    <property type="evidence" value="ECO:0007669"/>
    <property type="project" value="TreeGrafter"/>
</dbReference>
<evidence type="ECO:0000259" key="4">
    <source>
        <dbReference type="PROSITE" id="PS51160"/>
    </source>
</evidence>
<dbReference type="Pfam" id="PF01300">
    <property type="entry name" value="Sua5_yciO_yrdC"/>
    <property type="match status" value="1"/>
</dbReference>
<feature type="domain" description="Acylphosphatase-like" evidence="4">
    <location>
        <begin position="4"/>
        <end position="106"/>
    </location>
</feature>
<dbReference type="InterPro" id="IPR051060">
    <property type="entry name" value="Carbamoyltrans_HypF-like"/>
</dbReference>
<dbReference type="Pfam" id="PF00708">
    <property type="entry name" value="Acylphosphatase"/>
    <property type="match status" value="1"/>
</dbReference>
<dbReference type="Pfam" id="PF17788">
    <property type="entry name" value="HypF_C"/>
    <property type="match status" value="1"/>
</dbReference>
<dbReference type="PROSITE" id="PS00150">
    <property type="entry name" value="ACYLPHOSPHATASE_1"/>
    <property type="match status" value="1"/>
</dbReference>
<evidence type="ECO:0000259" key="5">
    <source>
        <dbReference type="PROSITE" id="PS51163"/>
    </source>
</evidence>
<organism evidence="6 7">
    <name type="scientific">Phaeovibrio sulfidiphilus</name>
    <dbReference type="NCBI Taxonomy" id="1220600"/>
    <lineage>
        <taxon>Bacteria</taxon>
        <taxon>Pseudomonadati</taxon>
        <taxon>Pseudomonadota</taxon>
        <taxon>Alphaproteobacteria</taxon>
        <taxon>Rhodospirillales</taxon>
        <taxon>Rhodospirillaceae</taxon>
        <taxon>Phaeovibrio</taxon>
    </lineage>
</organism>
<dbReference type="InterPro" id="IPR036046">
    <property type="entry name" value="Acylphosphatase-like_dom_sf"/>
</dbReference>
<dbReference type="PANTHER" id="PTHR42959:SF1">
    <property type="entry name" value="CARBAMOYLTRANSFERASE HYPF"/>
    <property type="match status" value="1"/>
</dbReference>
<dbReference type="InterPro" id="IPR017945">
    <property type="entry name" value="DHBP_synth_RibB-like_a/b_dom"/>
</dbReference>
<gene>
    <name evidence="6" type="ORF">IHV25_02305</name>
</gene>
<keyword evidence="2" id="KW-0378">Hydrolase</keyword>
<feature type="region of interest" description="Disordered" evidence="3">
    <location>
        <begin position="70"/>
        <end position="96"/>
    </location>
</feature>
<comment type="caution">
    <text evidence="6">The sequence shown here is derived from an EMBL/GenBank/DDBJ whole genome shotgun (WGS) entry which is preliminary data.</text>
</comment>
<accession>A0A8J6YLB4</accession>
<dbReference type="PROSITE" id="PS51160">
    <property type="entry name" value="ACYLPHOSPHATASE_3"/>
    <property type="match status" value="1"/>
</dbReference>
<evidence type="ECO:0000256" key="2">
    <source>
        <dbReference type="PROSITE-ProRule" id="PRU00520"/>
    </source>
</evidence>
<sequence length="997" mass="103945">MSRRLRVTLSGRVQGVGFRPFVYRLAVGAGLGGEVRNTPRGLDLEIQGEPAALETFLARLRNEAPEAARIDALDVQPVEPRSDAGSDPGSDPAAHGAAAPRFVISASGAGERSDPDGVDRASCPDCLAEMFDPDSRRWRYPFTACTACGPRYTVETRRPWAREGTVFADFPLCDACRAEFLNPSDRRFHAETLACPECGPRYALEPVSGPPVGAVAGPVEADAPGSLKASRTDTRTPAVCPVPGAGAGATLPGAPVCRDAARDPFAAAWGALDRGGIVAFRGTGGFHLLCDARNPDAVRRLRSLKAREARPFALMVLNTASARALVRFGPHTAALLESPRRPVVLSPRRPDAPPLEGVAPDSSDLGLLLPPTGAHVLLFHEALARQSGAVPTGSAWLEAPFDRILVCTSANLHNEPILTGASEIRRVFGEGIDCLVTHDRPVPWRIDDSVLRDGACPDASGVSVPDVRSGSGCDEDPSPGPSRDAVLSPFPSWDPPAGPSSGPRPGPGSGPGEHPVPDRSCTPSPGASTATGPAPFPASDPGWGARWGAPVMIRRARGYVWEPVPLAHGGPAVLALGPYRAATQCLVSGERAFVSRHLGTLSGADALLDARATARFLGQRLAEAPVALACDLHEDYPSTRLARDLGREWGLPVLAVQHHHAHIAAVAAENRHTGPLFGLALDGAGLGTDGTVWGGELLAVEPDGTFQRRGFLHPFPLPGGDRAAREPWRMAVSVLWALGREDEAAWRFPHIPEAPALARLVGKPGLWPVSSSLGRLFDAAAALLGVCTHQSFDGQAAMALESLACDHGPVSFDVAGCEPGHGYGHGPGCDWGGDGPNGVPPVPLMPSTMAPWTAPAGVLPEGLPLVPFGVRPGDPSGLSPAPAPAPVSATATDGRLSLLPLFARLLDEPDPARGSALFHAGLVRALADWCGALCGPGATVALGGGCFVNRILGDGLAHALECRNIRPLRAALLPPNDGGLSLGQAVVVRQRLEQEGR</sequence>
<evidence type="ECO:0000256" key="1">
    <source>
        <dbReference type="ARBA" id="ARBA00008097"/>
    </source>
</evidence>
<dbReference type="Proteomes" id="UP000631034">
    <property type="component" value="Unassembled WGS sequence"/>
</dbReference>
<feature type="active site" evidence="2">
    <location>
        <position position="37"/>
    </location>
</feature>
<dbReference type="PROSITE" id="PS51163">
    <property type="entry name" value="YRDC"/>
    <property type="match status" value="1"/>
</dbReference>
<dbReference type="SUPFAM" id="SSF55821">
    <property type="entry name" value="YrdC/RibB"/>
    <property type="match status" value="1"/>
</dbReference>
<dbReference type="SUPFAM" id="SSF54975">
    <property type="entry name" value="Acylphosphatase/BLUF domain-like"/>
    <property type="match status" value="1"/>
</dbReference>
<comment type="catalytic activity">
    <reaction evidence="2">
        <text>an acyl phosphate + H2O = a carboxylate + phosphate + H(+)</text>
        <dbReference type="Rhea" id="RHEA:14965"/>
        <dbReference type="ChEBI" id="CHEBI:15377"/>
        <dbReference type="ChEBI" id="CHEBI:15378"/>
        <dbReference type="ChEBI" id="CHEBI:29067"/>
        <dbReference type="ChEBI" id="CHEBI:43474"/>
        <dbReference type="ChEBI" id="CHEBI:59918"/>
        <dbReference type="EC" id="3.6.1.7"/>
    </reaction>
</comment>
<dbReference type="Gene3D" id="3.90.870.40">
    <property type="match status" value="1"/>
</dbReference>
<evidence type="ECO:0000313" key="7">
    <source>
        <dbReference type="Proteomes" id="UP000631034"/>
    </source>
</evidence>
<dbReference type="EC" id="3.6.1.7" evidence="2"/>
<dbReference type="InterPro" id="IPR001792">
    <property type="entry name" value="Acylphosphatase-like_dom"/>
</dbReference>
<feature type="region of interest" description="Disordered" evidence="3">
    <location>
        <begin position="457"/>
        <end position="543"/>
    </location>
</feature>
<feature type="domain" description="YrdC-like" evidence="5">
    <location>
        <begin position="262"/>
        <end position="472"/>
    </location>
</feature>
<proteinExistence type="inferred from homology"/>
<feature type="compositionally biased region" description="Polar residues" evidence="3">
    <location>
        <begin position="521"/>
        <end position="531"/>
    </location>
</feature>
<comment type="similarity">
    <text evidence="1">Belongs to the carbamoyltransferase HypF family.</text>
</comment>